<dbReference type="Pfam" id="PF22041">
    <property type="entry name" value="GST_C_7"/>
    <property type="match status" value="1"/>
</dbReference>
<organism evidence="2 3">
    <name type="scientific">Favolaschia claudopus</name>
    <dbReference type="NCBI Taxonomy" id="2862362"/>
    <lineage>
        <taxon>Eukaryota</taxon>
        <taxon>Fungi</taxon>
        <taxon>Dikarya</taxon>
        <taxon>Basidiomycota</taxon>
        <taxon>Agaricomycotina</taxon>
        <taxon>Agaricomycetes</taxon>
        <taxon>Agaricomycetidae</taxon>
        <taxon>Agaricales</taxon>
        <taxon>Marasmiineae</taxon>
        <taxon>Mycenaceae</taxon>
        <taxon>Favolaschia</taxon>
    </lineage>
</organism>
<dbReference type="PROSITE" id="PS50404">
    <property type="entry name" value="GST_NTER"/>
    <property type="match status" value="1"/>
</dbReference>
<accession>A0AAV9Z8T8</accession>
<evidence type="ECO:0000313" key="2">
    <source>
        <dbReference type="EMBL" id="KAK6974597.1"/>
    </source>
</evidence>
<dbReference type="InterPro" id="IPR036249">
    <property type="entry name" value="Thioredoxin-like_sf"/>
</dbReference>
<evidence type="ECO:0000313" key="3">
    <source>
        <dbReference type="Proteomes" id="UP001362999"/>
    </source>
</evidence>
<dbReference type="InterPro" id="IPR004045">
    <property type="entry name" value="Glutathione_S-Trfase_N"/>
</dbReference>
<dbReference type="Pfam" id="PF13417">
    <property type="entry name" value="GST_N_3"/>
    <property type="match status" value="1"/>
</dbReference>
<keyword evidence="3" id="KW-1185">Reference proteome</keyword>
<dbReference type="InterPro" id="IPR054416">
    <property type="entry name" value="GST_UstS-like_C"/>
</dbReference>
<name>A0AAV9Z8T8_9AGAR</name>
<evidence type="ECO:0000259" key="1">
    <source>
        <dbReference type="PROSITE" id="PS50404"/>
    </source>
</evidence>
<dbReference type="Gene3D" id="3.40.30.10">
    <property type="entry name" value="Glutaredoxin"/>
    <property type="match status" value="1"/>
</dbReference>
<dbReference type="Gene3D" id="1.20.1050.10">
    <property type="match status" value="1"/>
</dbReference>
<sequence length="249" mass="28379">MTEPSIVFYDIPSNFPTNCWSPNLWKARYALNFKGLSYKTVWVEYPDIEPQCKKIGADPTSTKADGRPHYTLPVIQDLSTGVVISDSTRIAQYLDATYPNKPLLMPAGTAGFHLAFQEAAHALISPIYPYGLPASQLKMNPSSAEYFRRTREISWGKTMEDLTPKGDLDIAEWKKLKDGFTKIDEWFQAGGKENLYFMGEKPCYADLWMTSYAMWISLSLPEKWEDMKTWNGGKWAKLLKSLEQYATVV</sequence>
<reference evidence="2 3" key="1">
    <citation type="journal article" date="2024" name="J Genomics">
        <title>Draft genome sequencing and assembly of Favolaschia claudopus CIRM-BRFM 2984 isolated from oak limbs.</title>
        <authorList>
            <person name="Navarro D."/>
            <person name="Drula E."/>
            <person name="Chaduli D."/>
            <person name="Cazenave R."/>
            <person name="Ahrendt S."/>
            <person name="Wang J."/>
            <person name="Lipzen A."/>
            <person name="Daum C."/>
            <person name="Barry K."/>
            <person name="Grigoriev I.V."/>
            <person name="Favel A."/>
            <person name="Rosso M.N."/>
            <person name="Martin F."/>
        </authorList>
    </citation>
    <scope>NUCLEOTIDE SEQUENCE [LARGE SCALE GENOMIC DNA]</scope>
    <source>
        <strain evidence="2 3">CIRM-BRFM 2984</strain>
    </source>
</reference>
<comment type="caution">
    <text evidence="2">The sequence shown here is derived from an EMBL/GenBank/DDBJ whole genome shotgun (WGS) entry which is preliminary data.</text>
</comment>
<gene>
    <name evidence="2" type="ORF">R3P38DRAFT_3133023</name>
</gene>
<proteinExistence type="predicted"/>
<protein>
    <submittedName>
        <fullName evidence="2">Glutathione S-transferase-like protein ustS</fullName>
    </submittedName>
</protein>
<dbReference type="EMBL" id="JAWWNJ010000183">
    <property type="protein sequence ID" value="KAK6974597.1"/>
    <property type="molecule type" value="Genomic_DNA"/>
</dbReference>
<dbReference type="SUPFAM" id="SSF52833">
    <property type="entry name" value="Thioredoxin-like"/>
    <property type="match status" value="1"/>
</dbReference>
<dbReference type="AlphaFoldDB" id="A0AAV9Z8T8"/>
<dbReference type="Proteomes" id="UP001362999">
    <property type="component" value="Unassembled WGS sequence"/>
</dbReference>
<feature type="domain" description="GST N-terminal" evidence="1">
    <location>
        <begin position="11"/>
        <end position="102"/>
    </location>
</feature>